<feature type="compositionally biased region" description="Polar residues" evidence="1">
    <location>
        <begin position="342"/>
        <end position="367"/>
    </location>
</feature>
<proteinExistence type="predicted"/>
<protein>
    <submittedName>
        <fullName evidence="2">Uncharacterized protein</fullName>
    </submittedName>
</protein>
<accession>A0A8X6XQW8</accession>
<keyword evidence="3" id="KW-1185">Reference proteome</keyword>
<reference evidence="2" key="1">
    <citation type="submission" date="2020-08" db="EMBL/GenBank/DDBJ databases">
        <title>Multicomponent nature underlies the extraordinary mechanical properties of spider dragline silk.</title>
        <authorList>
            <person name="Kono N."/>
            <person name="Nakamura H."/>
            <person name="Mori M."/>
            <person name="Yoshida Y."/>
            <person name="Ohtoshi R."/>
            <person name="Malay A.D."/>
            <person name="Moran D.A.P."/>
            <person name="Tomita M."/>
            <person name="Numata K."/>
            <person name="Arakawa K."/>
        </authorList>
    </citation>
    <scope>NUCLEOTIDE SEQUENCE</scope>
</reference>
<comment type="caution">
    <text evidence="2">The sequence shown here is derived from an EMBL/GenBank/DDBJ whole genome shotgun (WGS) entry which is preliminary data.</text>
</comment>
<dbReference type="AlphaFoldDB" id="A0A8X6XQW8"/>
<sequence length="462" mass="53856">MASDLKIEIFASQFFGDCWHRAGYLSEKPKISSLYPEGYDLDPENANIYEYSHFQAVYIKHIFYNYLIYDELIKLHAQFEPSPSYISDLISRTCGRDGLFGDLPIFELLLTSCAFVIQLSVNYIRTFCYKDIVTYVHLCWAMYFDEYKKEFYSQGGWNRLKIVSLSYVLPYDFLFTYLKNIFQFPEIRRDILFDFLKTVVNYKTFSSRIHANCETISKAWVKRPLQNFNKSDDFTVRIDQTERQDMENPKVIENFLFKFRSLCDPNVAEVLNVKAQHKFIDSCKQYTKETPQSLLKLNNLTLNDMIASQQSDAEVKEIELQVTDHQTDPLIAVNLPRKESTDQTNQLNGTYLPRNKNTISNASESDASRNNSFLKLKMSSSNIFPMFETQGTRKQKPNEETKKEIDLERENAEVKCLLKMILVLGNPDGMIHLLSSLSRSDTNKSKKESKKKLAVLEQFYQG</sequence>
<evidence type="ECO:0000313" key="2">
    <source>
        <dbReference type="EMBL" id="GFY57583.1"/>
    </source>
</evidence>
<organism evidence="2 3">
    <name type="scientific">Trichonephila inaurata madagascariensis</name>
    <dbReference type="NCBI Taxonomy" id="2747483"/>
    <lineage>
        <taxon>Eukaryota</taxon>
        <taxon>Metazoa</taxon>
        <taxon>Ecdysozoa</taxon>
        <taxon>Arthropoda</taxon>
        <taxon>Chelicerata</taxon>
        <taxon>Arachnida</taxon>
        <taxon>Araneae</taxon>
        <taxon>Araneomorphae</taxon>
        <taxon>Entelegynae</taxon>
        <taxon>Araneoidea</taxon>
        <taxon>Nephilidae</taxon>
        <taxon>Trichonephila</taxon>
        <taxon>Trichonephila inaurata</taxon>
    </lineage>
</organism>
<evidence type="ECO:0000313" key="3">
    <source>
        <dbReference type="Proteomes" id="UP000886998"/>
    </source>
</evidence>
<dbReference type="Proteomes" id="UP000886998">
    <property type="component" value="Unassembled WGS sequence"/>
</dbReference>
<dbReference type="EMBL" id="BMAV01011600">
    <property type="protein sequence ID" value="GFY57583.1"/>
    <property type="molecule type" value="Genomic_DNA"/>
</dbReference>
<gene>
    <name evidence="2" type="primary">AVEN_117468_1</name>
    <name evidence="2" type="ORF">TNIN_139921</name>
</gene>
<evidence type="ECO:0000256" key="1">
    <source>
        <dbReference type="SAM" id="MobiDB-lite"/>
    </source>
</evidence>
<feature type="region of interest" description="Disordered" evidence="1">
    <location>
        <begin position="340"/>
        <end position="367"/>
    </location>
</feature>
<name>A0A8X6XQW8_9ARAC</name>